<feature type="domain" description="Methyltransferase type 11" evidence="5">
    <location>
        <begin position="568"/>
        <end position="667"/>
    </location>
</feature>
<dbReference type="Gene3D" id="3.40.50.150">
    <property type="entry name" value="Vaccinia Virus protein VP39"/>
    <property type="match status" value="1"/>
</dbReference>
<evidence type="ECO:0000256" key="3">
    <source>
        <dbReference type="ARBA" id="ARBA00022827"/>
    </source>
</evidence>
<dbReference type="SUPFAM" id="SSF51905">
    <property type="entry name" value="FAD/NAD(P)-binding domain"/>
    <property type="match status" value="1"/>
</dbReference>
<gene>
    <name evidence="6" type="ORF">ALAG00032_LOCUS4772</name>
</gene>
<dbReference type="AlphaFoldDB" id="A0A7S3NFE2"/>
<evidence type="ECO:0000259" key="5">
    <source>
        <dbReference type="Pfam" id="PF08241"/>
    </source>
</evidence>
<dbReference type="GO" id="GO:0050660">
    <property type="term" value="F:flavin adenine dinucleotide binding"/>
    <property type="evidence" value="ECO:0007669"/>
    <property type="project" value="InterPro"/>
</dbReference>
<accession>A0A7S3NFE2</accession>
<reference evidence="6" key="1">
    <citation type="submission" date="2021-01" db="EMBL/GenBank/DDBJ databases">
        <authorList>
            <person name="Corre E."/>
            <person name="Pelletier E."/>
            <person name="Niang G."/>
            <person name="Scheremetjew M."/>
            <person name="Finn R."/>
            <person name="Kale V."/>
            <person name="Holt S."/>
            <person name="Cochrane G."/>
            <person name="Meng A."/>
            <person name="Brown T."/>
            <person name="Cohen L."/>
        </authorList>
    </citation>
    <scope>NUCLEOTIDE SEQUENCE</scope>
    <source>
        <strain evidence="6">CCMP1510</strain>
    </source>
</reference>
<keyword evidence="4" id="KW-0560">Oxidoreductase</keyword>
<evidence type="ECO:0000256" key="4">
    <source>
        <dbReference type="ARBA" id="ARBA00023002"/>
    </source>
</evidence>
<name>A0A7S3NFE2_9STRA</name>
<dbReference type="InterPro" id="IPR013216">
    <property type="entry name" value="Methyltransf_11"/>
</dbReference>
<dbReference type="InterPro" id="IPR020946">
    <property type="entry name" value="Flavin_mOase-like"/>
</dbReference>
<evidence type="ECO:0000313" key="6">
    <source>
        <dbReference type="EMBL" id="CAE0364031.1"/>
    </source>
</evidence>
<dbReference type="PRINTS" id="PR00368">
    <property type="entry name" value="FADPNR"/>
</dbReference>
<dbReference type="Pfam" id="PF00743">
    <property type="entry name" value="FMO-like"/>
    <property type="match status" value="1"/>
</dbReference>
<dbReference type="PRINTS" id="PR00469">
    <property type="entry name" value="PNDRDTASEII"/>
</dbReference>
<organism evidence="6">
    <name type="scientific">Aureoumbra lagunensis</name>
    <dbReference type="NCBI Taxonomy" id="44058"/>
    <lineage>
        <taxon>Eukaryota</taxon>
        <taxon>Sar</taxon>
        <taxon>Stramenopiles</taxon>
        <taxon>Ochrophyta</taxon>
        <taxon>Pelagophyceae</taxon>
        <taxon>Pelagomonadales</taxon>
        <taxon>Aureoumbra</taxon>
    </lineage>
</organism>
<evidence type="ECO:0000256" key="2">
    <source>
        <dbReference type="ARBA" id="ARBA00022630"/>
    </source>
</evidence>
<keyword evidence="3" id="KW-0274">FAD</keyword>
<dbReference type="InterPro" id="IPR036188">
    <property type="entry name" value="FAD/NAD-bd_sf"/>
</dbReference>
<sequence length="727" mass="80849">MLSKVSNNMVKHVGQSLSSLELKPDAVIVGGGISGLTAARRLRESGLVVLLLEKARRLGGIWSGRGTYECLRLQQHKDVFRFDGVEWPSSTPDYPKAHDVKSQIAAYVKKHRLDDCIQLGAQVTAIKRDEQFGLWRTRYIYDECSPEIEIESRFVALATGSLGSPIIPKGLESSLQLFQGSKIHSADYYRPTSYKNRNVIVIGWGASSVEIAADLANRGDCNSVTLVAPPKFDENIAKFYEDWCLSRDLGREITKNFCADPTRSEASLEYRNDLLRDAMATRHPGLLEALPPPLRPKSGPIDGRIIVSEAFNDALLAGKIRVIAASIIGAEPNALHVKEASPSKDIKIPATDLIICTGYTPPLPRLSNLMQPKPTSTDFYDTMWAPECPNAAFLGLGFGFISISLLCDLQAKRLAQVATGSVSLPSVTEMNAWISSVKAKNLMGTTQCLTDNKYFSQLFGGINQQSSTITAAIKTPLTTSSRQQLNTSVRQFSTQATPDESKLSSVGQEINSSRFSSEDPSKAYAAWAETYDDDSFEVLKFDSPYTTRDYVLAYWPTTQEKNIRTQILDVGCGTGAVARLVHDELPHATTQRSDWHGLDLTPEMLAVAKRRGQYNTLRQWSITDTPWPVPENAFDLAPCNGVLMYVKPQLSVFAEFCRAVKPGGHAILMIRDDNIDAWQPHMDELERQRAWRLIEVSEPRDNFPGRDDNEPPIMYRIYVLRILPRQN</sequence>
<dbReference type="EMBL" id="HBIJ01006789">
    <property type="protein sequence ID" value="CAE0364031.1"/>
    <property type="molecule type" value="Transcribed_RNA"/>
</dbReference>
<protein>
    <recommendedName>
        <fullName evidence="5">Methyltransferase type 11 domain-containing protein</fullName>
    </recommendedName>
</protein>
<evidence type="ECO:0000256" key="1">
    <source>
        <dbReference type="ARBA" id="ARBA00009183"/>
    </source>
</evidence>
<comment type="similarity">
    <text evidence="1">Belongs to the FMO family.</text>
</comment>
<dbReference type="Gene3D" id="3.50.50.60">
    <property type="entry name" value="FAD/NAD(P)-binding domain"/>
    <property type="match status" value="1"/>
</dbReference>
<dbReference type="InterPro" id="IPR050346">
    <property type="entry name" value="FMO-like"/>
</dbReference>
<proteinExistence type="inferred from homology"/>
<dbReference type="GO" id="GO:0050661">
    <property type="term" value="F:NADP binding"/>
    <property type="evidence" value="ECO:0007669"/>
    <property type="project" value="InterPro"/>
</dbReference>
<dbReference type="GO" id="GO:0004499">
    <property type="term" value="F:N,N-dimethylaniline monooxygenase activity"/>
    <property type="evidence" value="ECO:0007669"/>
    <property type="project" value="InterPro"/>
</dbReference>
<dbReference type="CDD" id="cd02440">
    <property type="entry name" value="AdoMet_MTases"/>
    <property type="match status" value="1"/>
</dbReference>
<dbReference type="Pfam" id="PF08241">
    <property type="entry name" value="Methyltransf_11"/>
    <property type="match status" value="1"/>
</dbReference>
<dbReference type="PANTHER" id="PTHR23023">
    <property type="entry name" value="DIMETHYLANILINE MONOOXYGENASE"/>
    <property type="match status" value="1"/>
</dbReference>
<dbReference type="GO" id="GO:0008757">
    <property type="term" value="F:S-adenosylmethionine-dependent methyltransferase activity"/>
    <property type="evidence" value="ECO:0007669"/>
    <property type="project" value="InterPro"/>
</dbReference>
<dbReference type="InterPro" id="IPR029063">
    <property type="entry name" value="SAM-dependent_MTases_sf"/>
</dbReference>
<keyword evidence="2" id="KW-0285">Flavoprotein</keyword>
<dbReference type="SUPFAM" id="SSF53335">
    <property type="entry name" value="S-adenosyl-L-methionine-dependent methyltransferases"/>
    <property type="match status" value="1"/>
</dbReference>